<accession>A0A0K0EC27</accession>
<keyword evidence="4" id="KW-0255">Endonuclease</keyword>
<evidence type="ECO:0000256" key="3">
    <source>
        <dbReference type="ARBA" id="ARBA00022722"/>
    </source>
</evidence>
<name>A0A0K0EC27_STRER</name>
<evidence type="ECO:0000313" key="9">
    <source>
        <dbReference type="WBParaSite" id="SSTP_0000704000.1"/>
    </source>
</evidence>
<dbReference type="Pfam" id="PF17917">
    <property type="entry name" value="RT_RNaseH"/>
    <property type="match status" value="1"/>
</dbReference>
<evidence type="ECO:0000313" key="8">
    <source>
        <dbReference type="Proteomes" id="UP000035681"/>
    </source>
</evidence>
<keyword evidence="5" id="KW-0378">Hydrolase</keyword>
<dbReference type="AlphaFoldDB" id="A0A0K0EC27"/>
<keyword evidence="8" id="KW-1185">Reference proteome</keyword>
<reference evidence="9" key="1">
    <citation type="submission" date="2015-08" db="UniProtKB">
        <authorList>
            <consortium name="WormBaseParasite"/>
        </authorList>
    </citation>
    <scope>IDENTIFICATION</scope>
</reference>
<evidence type="ECO:0000256" key="5">
    <source>
        <dbReference type="ARBA" id="ARBA00022801"/>
    </source>
</evidence>
<dbReference type="InterPro" id="IPR043502">
    <property type="entry name" value="DNA/RNA_pol_sf"/>
</dbReference>
<keyword evidence="2" id="KW-0548">Nucleotidyltransferase</keyword>
<dbReference type="Proteomes" id="UP000035681">
    <property type="component" value="Unplaced"/>
</dbReference>
<keyword evidence="3" id="KW-0540">Nuclease</keyword>
<keyword evidence="1" id="KW-0808">Transferase</keyword>
<evidence type="ECO:0000256" key="4">
    <source>
        <dbReference type="ARBA" id="ARBA00022759"/>
    </source>
</evidence>
<evidence type="ECO:0000256" key="2">
    <source>
        <dbReference type="ARBA" id="ARBA00022695"/>
    </source>
</evidence>
<dbReference type="SUPFAM" id="SSF56672">
    <property type="entry name" value="DNA/RNA polymerases"/>
    <property type="match status" value="1"/>
</dbReference>
<evidence type="ECO:0000259" key="7">
    <source>
        <dbReference type="Pfam" id="PF17917"/>
    </source>
</evidence>
<feature type="domain" description="Reverse transcriptase RNase H-like" evidence="7">
    <location>
        <begin position="29"/>
        <end position="120"/>
    </location>
</feature>
<sequence length="232" mass="27359">MGRRLLLTIKENDVFTVVSLQKVQHLQKLDSSVEFHGGVITWKNEAEELRAVKFWSEKRRHILKHKSSVYVELEEIVKLCRKFKYYILGRTSVIHTKHIGLIKLIHNNCDLTFSQWLFRLMPHRLIFCYIPGYYNTMADLISQQFSTIALKDREKSVDKLKFVNNEKFKLANFEKVEAVSTETEIQTYQEFTINSINLLNKDIEISSYTEIIITNNNIQPYGNLSRFFTTNN</sequence>
<keyword evidence="6" id="KW-0695">RNA-directed DNA polymerase</keyword>
<protein>
    <submittedName>
        <fullName evidence="9">RT_RNaseH domain-containing protein</fullName>
    </submittedName>
    <submittedName>
        <fullName evidence="10">RT_RNaseH_2 domain-containing protein</fullName>
    </submittedName>
</protein>
<dbReference type="InterPro" id="IPR041373">
    <property type="entry name" value="RT_RNaseH"/>
</dbReference>
<dbReference type="STRING" id="6248.A0A0K0EC27"/>
<evidence type="ECO:0000256" key="6">
    <source>
        <dbReference type="ARBA" id="ARBA00022918"/>
    </source>
</evidence>
<dbReference type="WBParaSite" id="TCONS_00013773.p1">
    <property type="protein sequence ID" value="TCONS_00013773.p1"/>
    <property type="gene ID" value="XLOC_008683"/>
</dbReference>
<evidence type="ECO:0000256" key="1">
    <source>
        <dbReference type="ARBA" id="ARBA00022679"/>
    </source>
</evidence>
<proteinExistence type="predicted"/>
<dbReference type="WBParaSite" id="SSTP_0000704000.1">
    <property type="protein sequence ID" value="SSTP_0000704000.1"/>
    <property type="gene ID" value="SSTP_0000704000"/>
</dbReference>
<organism evidence="9">
    <name type="scientific">Strongyloides stercoralis</name>
    <name type="common">Threadworm</name>
    <dbReference type="NCBI Taxonomy" id="6248"/>
    <lineage>
        <taxon>Eukaryota</taxon>
        <taxon>Metazoa</taxon>
        <taxon>Ecdysozoa</taxon>
        <taxon>Nematoda</taxon>
        <taxon>Chromadorea</taxon>
        <taxon>Rhabditida</taxon>
        <taxon>Tylenchina</taxon>
        <taxon>Panagrolaimomorpha</taxon>
        <taxon>Strongyloidoidea</taxon>
        <taxon>Strongyloididae</taxon>
        <taxon>Strongyloides</taxon>
    </lineage>
</organism>
<evidence type="ECO:0000313" key="10">
    <source>
        <dbReference type="WBParaSite" id="TCONS_00013773.p1"/>
    </source>
</evidence>